<proteinExistence type="predicted"/>
<evidence type="ECO:0000313" key="1">
    <source>
        <dbReference type="EMBL" id="KAK3709679.1"/>
    </source>
</evidence>
<dbReference type="EMBL" id="JAUTXU010000090">
    <property type="protein sequence ID" value="KAK3709679.1"/>
    <property type="molecule type" value="Genomic_DNA"/>
</dbReference>
<name>A0ACC3N5Q5_9PEZI</name>
<comment type="caution">
    <text evidence="1">The sequence shown here is derived from an EMBL/GenBank/DDBJ whole genome shotgun (WGS) entry which is preliminary data.</text>
</comment>
<protein>
    <submittedName>
        <fullName evidence="1">Uncharacterized protein</fullName>
    </submittedName>
</protein>
<dbReference type="Proteomes" id="UP001281147">
    <property type="component" value="Unassembled WGS sequence"/>
</dbReference>
<sequence>MSESKYQSCRLNQRETESERSPSASHGGQEAEFARVRSPLYPELCFWKVSESNETGFAAADNVTSWLDGVTQGVDSDDAKPTAPRLDDRDLQDNHVTQATPGFVLPLGTNVAVVSLPIGVSIHPKAYSTDAADAEPVRRSSSDCDEFGALYAYEGIEQGVRYCKVGVRAFQLPQSGNEGALKLAIRRAVCKRIASQLRACRKPPPDRVYAWCPRWYYQLLERLALLTLSIYRIRLWCGGCRTERTETFNTTLQVVAHATNFWCSFFDMHLFGRVGSEQSEGEALDQRLVLRLEMAKTWPTAPTGPRSVLTSLDRLGKLLFVQGFVSQHEQYSLVSKSGTLLGWLGGRAEIDRIWEEAEIDDTSSPSSPAGEQSSAASDDSRFVERDEHLENSDADSITSLSSTTETDPPNKLHLASNDLHEDPDNNADPLAPQRPRHEPAKQFNDLAEFFG</sequence>
<evidence type="ECO:0000313" key="2">
    <source>
        <dbReference type="Proteomes" id="UP001281147"/>
    </source>
</evidence>
<keyword evidence="2" id="KW-1185">Reference proteome</keyword>
<reference evidence="1" key="1">
    <citation type="submission" date="2023-07" db="EMBL/GenBank/DDBJ databases">
        <title>Black Yeasts Isolated from many extreme environments.</title>
        <authorList>
            <person name="Coleine C."/>
            <person name="Stajich J.E."/>
            <person name="Selbmann L."/>
        </authorList>
    </citation>
    <scope>NUCLEOTIDE SEQUENCE</scope>
    <source>
        <strain evidence="1">CCFEE 5714</strain>
    </source>
</reference>
<gene>
    <name evidence="1" type="ORF">LTR37_010706</name>
</gene>
<organism evidence="1 2">
    <name type="scientific">Vermiconidia calcicola</name>
    <dbReference type="NCBI Taxonomy" id="1690605"/>
    <lineage>
        <taxon>Eukaryota</taxon>
        <taxon>Fungi</taxon>
        <taxon>Dikarya</taxon>
        <taxon>Ascomycota</taxon>
        <taxon>Pezizomycotina</taxon>
        <taxon>Dothideomycetes</taxon>
        <taxon>Dothideomycetidae</taxon>
        <taxon>Mycosphaerellales</taxon>
        <taxon>Extremaceae</taxon>
        <taxon>Vermiconidia</taxon>
    </lineage>
</organism>
<accession>A0ACC3N5Q5</accession>